<dbReference type="Gene3D" id="1.10.1040.10">
    <property type="entry name" value="N-(1-d-carboxylethyl)-l-norvaline Dehydrogenase, domain 2"/>
    <property type="match status" value="1"/>
</dbReference>
<dbReference type="Gene3D" id="3.40.50.720">
    <property type="entry name" value="NAD(P)-binding Rossmann-like Domain"/>
    <property type="match status" value="1"/>
</dbReference>
<dbReference type="GO" id="GO:0016616">
    <property type="term" value="F:oxidoreductase activity, acting on the CH-OH group of donors, NAD or NADP as acceptor"/>
    <property type="evidence" value="ECO:0007669"/>
    <property type="project" value="InterPro"/>
</dbReference>
<dbReference type="InterPro" id="IPR006108">
    <property type="entry name" value="3HC_DH_C"/>
</dbReference>
<sequence>QEARLEKERERLEGMGLKLTPEQEGILQERLKPKFSRARAEQIVRRVEGTTEDSAFRDVDLVVEAAFESFPVKRGIFEALDRILPEHAVLATNTSSLSVTRLSRGLLHARNSLVTHFFNPPTTLPLVEVVAGVDTREDVVTDTLEFLQGLRNHRYPLVPIRVKEVPGFLVNRLLIPMLNEACFALDEGVVSARELDQALKAGAGLPMGPLELADMIGLDVCLEVAQILQTEYGDPKYRPSLALKRLVDAGHLGRKTGRGFYDYA</sequence>
<accession>T1BXC8</accession>
<proteinExistence type="predicted"/>
<evidence type="ECO:0000259" key="2">
    <source>
        <dbReference type="Pfam" id="PF00725"/>
    </source>
</evidence>
<dbReference type="SUPFAM" id="SSF48179">
    <property type="entry name" value="6-phosphogluconate dehydrogenase C-terminal domain-like"/>
    <property type="match status" value="1"/>
</dbReference>
<evidence type="ECO:0000313" key="4">
    <source>
        <dbReference type="EMBL" id="EQD58520.1"/>
    </source>
</evidence>
<gene>
    <name evidence="4" type="ORF">B1B_08528</name>
</gene>
<protein>
    <submittedName>
        <fullName evidence="4">3-hydroxybutyryl-CoA dehydrogenase</fullName>
    </submittedName>
</protein>
<dbReference type="InterPro" id="IPR036291">
    <property type="entry name" value="NAD(P)-bd_dom_sf"/>
</dbReference>
<dbReference type="Pfam" id="PF02737">
    <property type="entry name" value="3HCDH_N"/>
    <property type="match status" value="1"/>
</dbReference>
<feature type="domain" description="3-hydroxyacyl-CoA dehydrogenase C-terminal" evidence="2">
    <location>
        <begin position="167"/>
        <end position="263"/>
    </location>
</feature>
<dbReference type="InterPro" id="IPR008927">
    <property type="entry name" value="6-PGluconate_DH-like_C_sf"/>
</dbReference>
<evidence type="ECO:0000259" key="3">
    <source>
        <dbReference type="Pfam" id="PF02737"/>
    </source>
</evidence>
<dbReference type="SUPFAM" id="SSF51735">
    <property type="entry name" value="NAD(P)-binding Rossmann-fold domains"/>
    <property type="match status" value="1"/>
</dbReference>
<reference evidence="4" key="1">
    <citation type="submission" date="2013-08" db="EMBL/GenBank/DDBJ databases">
        <authorList>
            <person name="Mendez C."/>
            <person name="Richter M."/>
            <person name="Ferrer M."/>
            <person name="Sanchez J."/>
        </authorList>
    </citation>
    <scope>NUCLEOTIDE SEQUENCE</scope>
</reference>
<dbReference type="PANTHER" id="PTHR48075">
    <property type="entry name" value="3-HYDROXYACYL-COA DEHYDROGENASE FAMILY PROTEIN"/>
    <property type="match status" value="1"/>
</dbReference>
<dbReference type="AlphaFoldDB" id="T1BXC8"/>
<name>T1BXC8_9ZZZZ</name>
<comment type="caution">
    <text evidence="4">The sequence shown here is derived from an EMBL/GenBank/DDBJ whole genome shotgun (WGS) entry which is preliminary data.</text>
</comment>
<dbReference type="InterPro" id="IPR022694">
    <property type="entry name" value="3-OHacyl-CoA_DH"/>
</dbReference>
<evidence type="ECO:0000256" key="1">
    <source>
        <dbReference type="ARBA" id="ARBA00023002"/>
    </source>
</evidence>
<reference evidence="4" key="2">
    <citation type="journal article" date="2014" name="ISME J.">
        <title>Microbial stratification in low pH oxic and suboxic macroscopic growths along an acid mine drainage.</title>
        <authorList>
            <person name="Mendez-Garcia C."/>
            <person name="Mesa V."/>
            <person name="Sprenger R.R."/>
            <person name="Richter M."/>
            <person name="Diez M.S."/>
            <person name="Solano J."/>
            <person name="Bargiela R."/>
            <person name="Golyshina O.V."/>
            <person name="Manteca A."/>
            <person name="Ramos J.L."/>
            <person name="Gallego J.R."/>
            <person name="Llorente I."/>
            <person name="Martins Dos Santos V.A."/>
            <person name="Jensen O.N."/>
            <person name="Pelaez A.I."/>
            <person name="Sanchez J."/>
            <person name="Ferrer M."/>
        </authorList>
    </citation>
    <scope>NUCLEOTIDE SEQUENCE</scope>
</reference>
<organism evidence="4">
    <name type="scientific">mine drainage metagenome</name>
    <dbReference type="NCBI Taxonomy" id="410659"/>
    <lineage>
        <taxon>unclassified sequences</taxon>
        <taxon>metagenomes</taxon>
        <taxon>ecological metagenomes</taxon>
    </lineage>
</organism>
<keyword evidence="1" id="KW-0560">Oxidoreductase</keyword>
<dbReference type="GO" id="GO:0070403">
    <property type="term" value="F:NAD+ binding"/>
    <property type="evidence" value="ECO:0007669"/>
    <property type="project" value="InterPro"/>
</dbReference>
<dbReference type="PIRSF" id="PIRSF000105">
    <property type="entry name" value="HCDH"/>
    <property type="match status" value="1"/>
</dbReference>
<dbReference type="InterPro" id="IPR013328">
    <property type="entry name" value="6PGD_dom2"/>
</dbReference>
<dbReference type="GO" id="GO:0006631">
    <property type="term" value="P:fatty acid metabolic process"/>
    <property type="evidence" value="ECO:0007669"/>
    <property type="project" value="InterPro"/>
</dbReference>
<dbReference type="EMBL" id="AUZY01005576">
    <property type="protein sequence ID" value="EQD58520.1"/>
    <property type="molecule type" value="Genomic_DNA"/>
</dbReference>
<feature type="non-terminal residue" evidence="4">
    <location>
        <position position="1"/>
    </location>
</feature>
<dbReference type="InterPro" id="IPR006176">
    <property type="entry name" value="3-OHacyl-CoA_DH_NAD-bd"/>
</dbReference>
<dbReference type="Pfam" id="PF00725">
    <property type="entry name" value="3HCDH"/>
    <property type="match status" value="1"/>
</dbReference>
<feature type="domain" description="3-hydroxyacyl-CoA dehydrogenase NAD binding" evidence="3">
    <location>
        <begin position="31"/>
        <end position="151"/>
    </location>
</feature>
<dbReference type="PANTHER" id="PTHR48075:SF5">
    <property type="entry name" value="3-HYDROXYBUTYRYL-COA DEHYDROGENASE"/>
    <property type="match status" value="1"/>
</dbReference>